<dbReference type="GeneTree" id="ENSGT00950000182912"/>
<proteinExistence type="predicted"/>
<organism evidence="1 2">
    <name type="scientific">Cyprinus carpio carpio</name>
    <dbReference type="NCBI Taxonomy" id="630221"/>
    <lineage>
        <taxon>Eukaryota</taxon>
        <taxon>Metazoa</taxon>
        <taxon>Chordata</taxon>
        <taxon>Craniata</taxon>
        <taxon>Vertebrata</taxon>
        <taxon>Euteleostomi</taxon>
        <taxon>Actinopterygii</taxon>
        <taxon>Neopterygii</taxon>
        <taxon>Teleostei</taxon>
        <taxon>Ostariophysi</taxon>
        <taxon>Cypriniformes</taxon>
        <taxon>Cyprinidae</taxon>
        <taxon>Cyprininae</taxon>
        <taxon>Cyprinus</taxon>
    </lineage>
</organism>
<dbReference type="Ensembl" id="ENSCCRT00000189034.1">
    <property type="protein sequence ID" value="ENSCCRP00000159869.1"/>
    <property type="gene ID" value="ENSCCRG00000042497.2"/>
</dbReference>
<dbReference type="OMA" id="MEESKEC"/>
<keyword evidence="2" id="KW-1185">Reference proteome</keyword>
<dbReference type="PANTHER" id="PTHR31025">
    <property type="entry name" value="SI:CH211-196P9.1-RELATED"/>
    <property type="match status" value="1"/>
</dbReference>
<name>A0A9J8BPH4_CYPCA</name>
<reference evidence="1" key="2">
    <citation type="submission" date="2025-09" db="UniProtKB">
        <authorList>
            <consortium name="Ensembl"/>
        </authorList>
    </citation>
    <scope>IDENTIFICATION</scope>
</reference>
<protein>
    <submittedName>
        <fullName evidence="1">Uncharacterized protein</fullName>
    </submittedName>
</protein>
<accession>A0A9J8BPH4</accession>
<evidence type="ECO:0000313" key="2">
    <source>
        <dbReference type="Proteomes" id="UP001108240"/>
    </source>
</evidence>
<dbReference type="PANTHER" id="PTHR31025:SF31">
    <property type="entry name" value="SI:CH211-166E11.5"/>
    <property type="match status" value="1"/>
</dbReference>
<dbReference type="AlphaFoldDB" id="A0A9J8BPH4"/>
<reference evidence="1" key="1">
    <citation type="submission" date="2025-08" db="UniProtKB">
        <authorList>
            <consortium name="Ensembl"/>
        </authorList>
    </citation>
    <scope>IDENTIFICATION</scope>
</reference>
<dbReference type="Proteomes" id="UP001108240">
    <property type="component" value="Unplaced"/>
</dbReference>
<evidence type="ECO:0000313" key="1">
    <source>
        <dbReference type="Ensembl" id="ENSCCRP00000159869.1"/>
    </source>
</evidence>
<sequence length="634" mass="72316">MVFPEQHLIPKHHFLEHYPELIRAYGPLVSLWTMRFEAKHSFFKRVVRHTRSFRNILLSLAMKHQLLLAYNQHDSRAVRPLLQATTLSTVDVSVLREDIQEALQDKFPGCIMSKPAQLRVILADHDVRKVVLPSGIPETVDDLHSVIRDTFYIARDFSLHYKDVDFDEFFTLYSTTDLKDKDTIKVVFLQDQEPAITLNLTDVTNTDVTNMTDQPCEEHYVDDTASVSTDDTLILSSEDSPGHRSKRWPAQFSIPSFSGLTEIQIQSANERFKKYGTLLTTKDLIPLLPDILGKLAEAIYEYTAYPSSLQIGEVAEALTQKHPCLKEPGSFNGSYGWAQRLKYKMNNFRSKLRGLGCPEVKVNSLKRKQTYDQYPAKNLKKPKKAEVNYLPPHVQGESTASLEKERVELLSEMMKRDNSKVVAQKMAKTFSLRREEIVKEVPAISDCMKRWPALFTEAQISEEFKRITTVSLESTFLAKLDQCTPKLMALTQSKGGAAGLKIRHIKDMLLEDNTVERRREIAIRCLIVYLGEKEEDLFKQYRDVEELDADLAMQVMKIAIIGDGRATIVVEGTKILQGIDVARSCALLMGVIYALNLSYPKQLKFTFEAFQKLCLELDGQKASSKVMNLKYGIF</sequence>